<accession>A0A1Y5II85</accession>
<evidence type="ECO:0000256" key="1">
    <source>
        <dbReference type="ARBA" id="ARBA00004308"/>
    </source>
</evidence>
<evidence type="ECO:0000313" key="8">
    <source>
        <dbReference type="EMBL" id="OUS49286.1"/>
    </source>
</evidence>
<name>A0A1Y5II85_OSTTA</name>
<dbReference type="SMART" id="SM01020">
    <property type="entry name" value="B2-adapt-app_C"/>
    <property type="match status" value="1"/>
</dbReference>
<feature type="compositionally biased region" description="Basic and acidic residues" evidence="6">
    <location>
        <begin position="615"/>
        <end position="627"/>
    </location>
</feature>
<keyword evidence="3" id="KW-0813">Transport</keyword>
<feature type="region of interest" description="Disordered" evidence="6">
    <location>
        <begin position="611"/>
        <end position="635"/>
    </location>
</feature>
<comment type="similarity">
    <text evidence="2">Belongs to the adaptor complexes large subunit family.</text>
</comment>
<dbReference type="Gene3D" id="3.30.310.10">
    <property type="entry name" value="TATA-Binding Protein"/>
    <property type="match status" value="1"/>
</dbReference>
<dbReference type="EMBL" id="KZ155771">
    <property type="protein sequence ID" value="OUS49286.1"/>
    <property type="molecule type" value="Genomic_DNA"/>
</dbReference>
<dbReference type="GO" id="GO:0016192">
    <property type="term" value="P:vesicle-mediated transport"/>
    <property type="evidence" value="ECO:0007669"/>
    <property type="project" value="InterPro"/>
</dbReference>
<dbReference type="InterPro" id="IPR012295">
    <property type="entry name" value="TBP_dom_sf"/>
</dbReference>
<evidence type="ECO:0000259" key="7">
    <source>
        <dbReference type="SMART" id="SM01020"/>
    </source>
</evidence>
<feature type="compositionally biased region" description="Basic and acidic residues" evidence="6">
    <location>
        <begin position="9"/>
        <end position="21"/>
    </location>
</feature>
<dbReference type="InterPro" id="IPR002553">
    <property type="entry name" value="Clathrin/coatomer_adapt-like_N"/>
</dbReference>
<evidence type="ECO:0000256" key="5">
    <source>
        <dbReference type="ARBA" id="ARBA00023136"/>
    </source>
</evidence>
<sequence>MPSTAAASDARRATQNGRDEVTELSRALRSLSARPSNDSRANADRRALFRRVNALVTSGVDCASLFPDVVVNAHASDPGCKKMIYGFITRHARRNGELAILTVNALQKDSGDRDSTIRGLAIRSLASLGVKDLLEYSVTAVERGLDDDEAYPRATAAMGALKIYDVDAKTVRESEILEKLRKMLVSDTEEGVVGNCLIVLKEIDGAESLATKPIVYALINRIKSFSEWNQVLILDLVARYKIENADETFDIMNALESRLAVPNSAIVLGTVKVFLTATLEMPDIHQQVLERIKAPLFTLANSGMAETSYAVWAHLRLLVRRAPVLFATDYKSFYFRMSDSSAVKNLKLAMLVAVADAQNTYDIVTEITEYATDADECIAAASVRAVGDIALKAADELEGIVDRLLQYFDLDIEYVTAETVLAVADIVRKRPAHATQCVEAMKNIDLYDVQEPSARATLIWFYGEYGEHIPMAPYFVEPVLTNMVNESDPKVRAQLLTCAMKLFFKRPPETQAMLGAALAACVRDANQEVRDLANTYYRLLQKDVCAAERVVNSRDDSPIYTFKETMAEDKVFDKVFAEFNTLSVLYGRPAETFIDPEAAARRRARTIQDEDEIDDVKRDEEEKEKQDMGGASLLDHADMIDFGDEEKASTPTSRSGSAADLLSLLEIDVPPQASTTSTLALDPAPALDPASFQSKWTSASLVASGLQATLRSVSVSGATQITAHLTSKGIATMASGGPPDAMKFFFYAVDASVRDIFLVEAMVDARARGSTFTIKCDGRGSNFVAFQRLFADALASVP</sequence>
<dbReference type="Pfam" id="PF09066">
    <property type="entry name" value="B2-adapt-app_C"/>
    <property type="match status" value="1"/>
</dbReference>
<comment type="subcellular location">
    <subcellularLocation>
        <location evidence="1">Endomembrane system</location>
    </subcellularLocation>
</comment>
<evidence type="ECO:0000256" key="3">
    <source>
        <dbReference type="ARBA" id="ARBA00022448"/>
    </source>
</evidence>
<feature type="region of interest" description="Disordered" evidence="6">
    <location>
        <begin position="1"/>
        <end position="21"/>
    </location>
</feature>
<feature type="domain" description="Beta-adaptin appendage C-terminal subdomain" evidence="7">
    <location>
        <begin position="679"/>
        <end position="795"/>
    </location>
</feature>
<dbReference type="Proteomes" id="UP000195557">
    <property type="component" value="Unassembled WGS sequence"/>
</dbReference>
<dbReference type="eggNOG" id="KOG1061">
    <property type="taxonomic scope" value="Eukaryota"/>
</dbReference>
<evidence type="ECO:0000256" key="6">
    <source>
        <dbReference type="SAM" id="MobiDB-lite"/>
    </source>
</evidence>
<reference evidence="8" key="1">
    <citation type="submission" date="2017-04" db="EMBL/GenBank/DDBJ databases">
        <title>Population genomics of picophytoplankton unveils novel chromosome hypervariability.</title>
        <authorList>
            <consortium name="DOE Joint Genome Institute"/>
            <person name="Blanc-Mathieu R."/>
            <person name="Krasovec M."/>
            <person name="Hebrard M."/>
            <person name="Yau S."/>
            <person name="Desgranges E."/>
            <person name="Martin J."/>
            <person name="Schackwitz W."/>
            <person name="Kuo A."/>
            <person name="Salin G."/>
            <person name="Donnadieu C."/>
            <person name="Desdevises Y."/>
            <person name="Sanchez-Ferandin S."/>
            <person name="Moreau H."/>
            <person name="Rivals E."/>
            <person name="Grigoriev I.V."/>
            <person name="Grimsley N."/>
            <person name="Eyre-Walker A."/>
            <person name="Piganeau G."/>
        </authorList>
    </citation>
    <scope>NUCLEOTIDE SEQUENCE [LARGE SCALE GENOMIC DNA]</scope>
    <source>
        <strain evidence="8">RCC 1115</strain>
    </source>
</reference>
<dbReference type="InterPro" id="IPR011989">
    <property type="entry name" value="ARM-like"/>
</dbReference>
<proteinExistence type="inferred from homology"/>
<dbReference type="InterPro" id="IPR015151">
    <property type="entry name" value="B-adaptin_app_sub_C"/>
</dbReference>
<evidence type="ECO:0000256" key="4">
    <source>
        <dbReference type="ARBA" id="ARBA00022927"/>
    </source>
</evidence>
<dbReference type="InterPro" id="IPR016024">
    <property type="entry name" value="ARM-type_fold"/>
</dbReference>
<dbReference type="AlphaFoldDB" id="A0A1Y5II85"/>
<dbReference type="InterPro" id="IPR026739">
    <property type="entry name" value="AP_beta"/>
</dbReference>
<dbReference type="Gene3D" id="1.25.10.10">
    <property type="entry name" value="Leucine-rich Repeat Variant"/>
    <property type="match status" value="1"/>
</dbReference>
<gene>
    <name evidence="8" type="ORF">BE221DRAFT_65212</name>
</gene>
<organism evidence="8">
    <name type="scientific">Ostreococcus tauri</name>
    <name type="common">Marine green alga</name>
    <dbReference type="NCBI Taxonomy" id="70448"/>
    <lineage>
        <taxon>Eukaryota</taxon>
        <taxon>Viridiplantae</taxon>
        <taxon>Chlorophyta</taxon>
        <taxon>Mamiellophyceae</taxon>
        <taxon>Mamiellales</taxon>
        <taxon>Bathycoccaceae</taxon>
        <taxon>Ostreococcus</taxon>
    </lineage>
</organism>
<keyword evidence="4" id="KW-0653">Protein transport</keyword>
<evidence type="ECO:0000256" key="2">
    <source>
        <dbReference type="ARBA" id="ARBA00006613"/>
    </source>
</evidence>
<protein>
    <submittedName>
        <fullName evidence="8">Beta-adaptin-like protein A</fullName>
    </submittedName>
</protein>
<keyword evidence="5" id="KW-0472">Membrane</keyword>
<dbReference type="GO" id="GO:0006886">
    <property type="term" value="P:intracellular protein transport"/>
    <property type="evidence" value="ECO:0007669"/>
    <property type="project" value="InterPro"/>
</dbReference>
<dbReference type="PANTHER" id="PTHR11134">
    <property type="entry name" value="ADAPTOR COMPLEX SUBUNIT BETA FAMILY MEMBER"/>
    <property type="match status" value="1"/>
</dbReference>
<dbReference type="GO" id="GO:0012505">
    <property type="term" value="C:endomembrane system"/>
    <property type="evidence" value="ECO:0007669"/>
    <property type="project" value="UniProtKB-SubCell"/>
</dbReference>
<dbReference type="SUPFAM" id="SSF48371">
    <property type="entry name" value="ARM repeat"/>
    <property type="match status" value="1"/>
</dbReference>
<dbReference type="GO" id="GO:0030131">
    <property type="term" value="C:clathrin adaptor complex"/>
    <property type="evidence" value="ECO:0007669"/>
    <property type="project" value="InterPro"/>
</dbReference>
<dbReference type="Pfam" id="PF01602">
    <property type="entry name" value="Adaptin_N"/>
    <property type="match status" value="1"/>
</dbReference>